<name>A0A7C1F2M0_9THEO</name>
<dbReference type="AlphaFoldDB" id="A0A7C1F2M0"/>
<sequence length="436" mass="49236">MAVGTVPNLGIGTTSPGVVNFLFYPDRVLHEAWCTWFDRLWEVSVPLTVTSTAIPALVPAEGSPEASRMWSDYVEACYSLIGATRKDAPARVEAVTANTAIAVPGSGEAKPSVTGELGVPRLDPVAAKIAVLYQKGWLVSIDKSSRIPPLEMPIKPEWFGVETLRRVGSVSRQLTYRVSVFTEEELRSLESKRKSARGLLQRFSFSLADGQWWMPLSARLLFEKELERINSEGIKQLQNIAGEDIGKFIESRKDQILKDAENMYQEFHPGKPLPGDAVEKILTALCERLQKIPRERLLPQVTYKDIRFSPESDSQWTNPWAEALRLLGDIAEFPRKALTDRFFFRGLRVEQYNLVKAMDVCGDACVRRWTEGGFNLWDLEKRARGELELIQQIVHEDAHPRAKCGAILVLIEGHEREYVLRVLEKLNSEKPYGNKD</sequence>
<reference evidence="1" key="1">
    <citation type="journal article" date="2020" name="mSystems">
        <title>Genome- and Community-Level Interaction Insights into Carbon Utilization and Element Cycling Functions of Hydrothermarchaeota in Hydrothermal Sediment.</title>
        <authorList>
            <person name="Zhou Z."/>
            <person name="Liu Y."/>
            <person name="Xu W."/>
            <person name="Pan J."/>
            <person name="Luo Z.H."/>
            <person name="Li M."/>
        </authorList>
    </citation>
    <scope>NUCLEOTIDE SEQUENCE [LARGE SCALE GENOMIC DNA]</scope>
    <source>
        <strain evidence="1">SpSt-301</strain>
    </source>
</reference>
<gene>
    <name evidence="1" type="ORF">ENQ35_00380</name>
</gene>
<proteinExistence type="predicted"/>
<dbReference type="EMBL" id="DSMV01000030">
    <property type="protein sequence ID" value="HDW51200.1"/>
    <property type="molecule type" value="Genomic_DNA"/>
</dbReference>
<comment type="caution">
    <text evidence="1">The sequence shown here is derived from an EMBL/GenBank/DDBJ whole genome shotgun (WGS) entry which is preliminary data.</text>
</comment>
<accession>A0A7C1F2M0</accession>
<organism evidence="1">
    <name type="scientific">Ammonifex degensii</name>
    <dbReference type="NCBI Taxonomy" id="42838"/>
    <lineage>
        <taxon>Bacteria</taxon>
        <taxon>Bacillati</taxon>
        <taxon>Bacillota</taxon>
        <taxon>Clostridia</taxon>
        <taxon>Thermoanaerobacterales</taxon>
        <taxon>Thermoanaerobacteraceae</taxon>
        <taxon>Ammonifex</taxon>
    </lineage>
</organism>
<protein>
    <submittedName>
        <fullName evidence="1">Uncharacterized protein</fullName>
    </submittedName>
</protein>
<evidence type="ECO:0000313" key="1">
    <source>
        <dbReference type="EMBL" id="HDW51200.1"/>
    </source>
</evidence>